<dbReference type="PANTHER" id="PTHR28159">
    <property type="entry name" value="TRAFFICKING PROTEIN PARTICLE COMPLEX II-SPECIFIC SUBUNIT 65"/>
    <property type="match status" value="1"/>
</dbReference>
<dbReference type="InParanoid" id="A0A165PD80"/>
<feature type="compositionally biased region" description="Low complexity" evidence="1">
    <location>
        <begin position="634"/>
        <end position="646"/>
    </location>
</feature>
<sequence>MASLEDVFHGAQLALHVPDQPVALTDTLVLAGDDVLDQLQRSTQRDQAFFDERLCSFLALTVSNLDATAATPPPVLLQFLSHLAVTLDASYVGRTQAPEARDTKPQTRLTLPPHLTGNARHKPPAPAKDSHPSIFPPATPNPVPFTDEGDRGYSQADTGVPLYSYAWGDGPPDDNLAFALLRCQRHSAWVALYRLDVSVAFVRNIMRDAQLCLTVSTTLRDRPLAFAPQRKALLDFIKSHGVNVEDKDPSGDVAPAAHPVDDDPALDDFEEINLLEGLGPAGLDLQLPSTRIGPSLRQESYALPTRPALPPTTTSTPTAVRELPTLRKAYRKTLAAVSGFAVKMRSVHSPAVVIPGDVEDELELREIGSEERTIVLCVELENTGESKLGFQVDSIGVQVSGEGARAKLIAWGERAFDEPESVFPLQVGAREQFNLLYAVSFLRPTDGQETAPHAPNRPPGDPMLRYVSIAIKGRPFETRGEGSELLYPTPPFVTRWSCSVSLLAGSSSDRPSSPFGGQDALPAPPSPFPTSSPRTHRPPDDTPTGPKVQSPATFSFSPRRNTLGAPSGTPELKLGIRPMSMPFIHGSPRSPRPETPPTSKFLPAPPNIAFQPSSSPGSPLPSPGLPQTPRAGDSFFPPQHPGFSPQQGPPPQTPAYPAYGDAPHPSTPRALSPMAASGSGYIGPSIEARRERGPTTLGLGLPLSPLPMSPGVRGAHQFFPPQTPLEQRAVEPIVVSIGLVTPGKSGKIYALREPFYLDVFVFNQSSTTRRLELSHPEPTRRRHNTLNQRASMDSTVQVDSETNKGPGLLPLENRIRIGPLRPHASQSVRFPFIALQPGVHAISALSLTDIETRYTINMRSIMDIVVHEASAE</sequence>
<reference evidence="3 4" key="1">
    <citation type="journal article" date="2016" name="Mol. Biol. Evol.">
        <title>Comparative Genomics of Early-Diverging Mushroom-Forming Fungi Provides Insights into the Origins of Lignocellulose Decay Capabilities.</title>
        <authorList>
            <person name="Nagy L.G."/>
            <person name="Riley R."/>
            <person name="Tritt A."/>
            <person name="Adam C."/>
            <person name="Daum C."/>
            <person name="Floudas D."/>
            <person name="Sun H."/>
            <person name="Yadav J.S."/>
            <person name="Pangilinan J."/>
            <person name="Larsson K.H."/>
            <person name="Matsuura K."/>
            <person name="Barry K."/>
            <person name="Labutti K."/>
            <person name="Kuo R."/>
            <person name="Ohm R.A."/>
            <person name="Bhattacharya S.S."/>
            <person name="Shirouzu T."/>
            <person name="Yoshinaga Y."/>
            <person name="Martin F.M."/>
            <person name="Grigoriev I.V."/>
            <person name="Hibbett D.S."/>
        </authorList>
    </citation>
    <scope>NUCLEOTIDE SEQUENCE [LARGE SCALE GENOMIC DNA]</scope>
    <source>
        <strain evidence="3 4">HHB12029</strain>
    </source>
</reference>
<evidence type="ECO:0000256" key="1">
    <source>
        <dbReference type="SAM" id="MobiDB-lite"/>
    </source>
</evidence>
<feature type="region of interest" description="Disordered" evidence="1">
    <location>
        <begin position="507"/>
        <end position="678"/>
    </location>
</feature>
<dbReference type="GO" id="GO:0006891">
    <property type="term" value="P:intra-Golgi vesicle-mediated transport"/>
    <property type="evidence" value="ECO:0007669"/>
    <property type="project" value="InterPro"/>
</dbReference>
<dbReference type="AlphaFoldDB" id="A0A165PD80"/>
<dbReference type="Proteomes" id="UP000077266">
    <property type="component" value="Unassembled WGS sequence"/>
</dbReference>
<feature type="compositionally biased region" description="Pro residues" evidence="1">
    <location>
        <begin position="134"/>
        <end position="143"/>
    </location>
</feature>
<feature type="compositionally biased region" description="Polar residues" evidence="1">
    <location>
        <begin position="550"/>
        <end position="560"/>
    </location>
</feature>
<gene>
    <name evidence="3" type="ORF">EXIGLDRAFT_665742</name>
</gene>
<dbReference type="Pfam" id="PF12735">
    <property type="entry name" value="IgD3_Trs65"/>
    <property type="match status" value="1"/>
</dbReference>
<dbReference type="GO" id="GO:1990071">
    <property type="term" value="C:TRAPPII protein complex"/>
    <property type="evidence" value="ECO:0007669"/>
    <property type="project" value="InterPro"/>
</dbReference>
<organism evidence="3 4">
    <name type="scientific">Exidia glandulosa HHB12029</name>
    <dbReference type="NCBI Taxonomy" id="1314781"/>
    <lineage>
        <taxon>Eukaryota</taxon>
        <taxon>Fungi</taxon>
        <taxon>Dikarya</taxon>
        <taxon>Basidiomycota</taxon>
        <taxon>Agaricomycotina</taxon>
        <taxon>Agaricomycetes</taxon>
        <taxon>Auriculariales</taxon>
        <taxon>Exidiaceae</taxon>
        <taxon>Exidia</taxon>
    </lineage>
</organism>
<name>A0A165PD80_EXIGL</name>
<accession>A0A165PD80</accession>
<evidence type="ECO:0000313" key="3">
    <source>
        <dbReference type="EMBL" id="KZW02004.1"/>
    </source>
</evidence>
<protein>
    <recommendedName>
        <fullName evidence="2">Trafficking protein particle complex II-specific subunit 65 IgD3 domain-containing protein</fullName>
    </recommendedName>
</protein>
<dbReference type="InterPro" id="IPR055420">
    <property type="entry name" value="IgD3_Trs65"/>
</dbReference>
<dbReference type="InterPro" id="IPR024662">
    <property type="entry name" value="Trs65"/>
</dbReference>
<dbReference type="OrthoDB" id="24630at2759"/>
<evidence type="ECO:0000313" key="4">
    <source>
        <dbReference type="Proteomes" id="UP000077266"/>
    </source>
</evidence>
<evidence type="ECO:0000259" key="2">
    <source>
        <dbReference type="Pfam" id="PF12735"/>
    </source>
</evidence>
<keyword evidence="4" id="KW-1185">Reference proteome</keyword>
<dbReference type="EMBL" id="KV425890">
    <property type="protein sequence ID" value="KZW02004.1"/>
    <property type="molecule type" value="Genomic_DNA"/>
</dbReference>
<proteinExistence type="predicted"/>
<dbReference type="GO" id="GO:0005802">
    <property type="term" value="C:trans-Golgi network"/>
    <property type="evidence" value="ECO:0007669"/>
    <property type="project" value="TreeGrafter"/>
</dbReference>
<feature type="domain" description="Trafficking protein particle complex II-specific subunit 65 IgD3" evidence="2">
    <location>
        <begin position="804"/>
        <end position="866"/>
    </location>
</feature>
<feature type="region of interest" description="Disordered" evidence="1">
    <location>
        <begin position="96"/>
        <end position="151"/>
    </location>
</feature>
<dbReference type="STRING" id="1314781.A0A165PD80"/>
<dbReference type="PANTHER" id="PTHR28159:SF1">
    <property type="entry name" value="TRAFFICKING PROTEIN PARTICLE COMPLEX II-SPECIFIC SUBUNIT 65"/>
    <property type="match status" value="1"/>
</dbReference>